<keyword evidence="1" id="KW-0808">Transferase</keyword>
<dbReference type="InterPro" id="IPR003673">
    <property type="entry name" value="CoA-Trfase_fam_III"/>
</dbReference>
<evidence type="ECO:0000313" key="1">
    <source>
        <dbReference type="EMBL" id="MCT2399788.1"/>
    </source>
</evidence>
<dbReference type="GO" id="GO:0016740">
    <property type="term" value="F:transferase activity"/>
    <property type="evidence" value="ECO:0007669"/>
    <property type="project" value="UniProtKB-KW"/>
</dbReference>
<proteinExistence type="predicted"/>
<accession>A0ABT2I4Q1</accession>
<dbReference type="Proteomes" id="UP001165583">
    <property type="component" value="Unassembled WGS sequence"/>
</dbReference>
<dbReference type="InterPro" id="IPR023606">
    <property type="entry name" value="CoA-Trfase_III_dom_1_sf"/>
</dbReference>
<dbReference type="Pfam" id="PF02515">
    <property type="entry name" value="CoA_transf_3"/>
    <property type="match status" value="1"/>
</dbReference>
<dbReference type="RefSeq" id="WP_260045889.1">
    <property type="nucleotide sequence ID" value="NZ_JANZXA010000005.1"/>
</dbReference>
<protein>
    <submittedName>
        <fullName evidence="1">CoA transferase</fullName>
    </submittedName>
</protein>
<evidence type="ECO:0000313" key="2">
    <source>
        <dbReference type="Proteomes" id="UP001165583"/>
    </source>
</evidence>
<dbReference type="InterPro" id="IPR044855">
    <property type="entry name" value="CoA-Trfase_III_dom3_sf"/>
</dbReference>
<dbReference type="Gene3D" id="3.40.50.10540">
    <property type="entry name" value="Crotonobetainyl-coa:carnitine coa-transferase, domain 1"/>
    <property type="match status" value="1"/>
</dbReference>
<reference evidence="1" key="1">
    <citation type="submission" date="2022-09" db="EMBL/GenBank/DDBJ databases">
        <title>Novosphingobium sp. Nov., a polycyclic aromatic hydrocarbon-degrading bacterium isolated form mangrove sediments in HongKong.</title>
        <authorList>
            <person name="Hu Z."/>
        </authorList>
    </citation>
    <scope>NUCLEOTIDE SEQUENCE</scope>
    <source>
        <strain evidence="1">HK4-1</strain>
    </source>
</reference>
<gene>
    <name evidence="1" type="ORF">NZK81_09525</name>
</gene>
<dbReference type="PANTHER" id="PTHR48228">
    <property type="entry name" value="SUCCINYL-COA--D-CITRAMALATE COA-TRANSFERASE"/>
    <property type="match status" value="1"/>
</dbReference>
<organism evidence="1 2">
    <name type="scientific">Novosphingobium mangrovi</name>
    <name type="common">ex Huang et al. 2023</name>
    <dbReference type="NCBI Taxonomy" id="2976432"/>
    <lineage>
        <taxon>Bacteria</taxon>
        <taxon>Pseudomonadati</taxon>
        <taxon>Pseudomonadota</taxon>
        <taxon>Alphaproteobacteria</taxon>
        <taxon>Sphingomonadales</taxon>
        <taxon>Sphingomonadaceae</taxon>
        <taxon>Novosphingobium</taxon>
    </lineage>
</organism>
<comment type="caution">
    <text evidence="1">The sequence shown here is derived from an EMBL/GenBank/DDBJ whole genome shotgun (WGS) entry which is preliminary data.</text>
</comment>
<dbReference type="PANTHER" id="PTHR48228:SF2">
    <property type="entry name" value="E-CINNAMOYL-COA:R-PHENYLLACTATE COA TRANSFERASE LARGE SUBUNIT"/>
    <property type="match status" value="1"/>
</dbReference>
<keyword evidence="2" id="KW-1185">Reference proteome</keyword>
<sequence length="404" mass="43639">MGKPLEGIKVVEVAMWAFVPACGGMLADLGADVIKIEPPSGDPLRGLQIGGLNEEGRRIDYSWESYNRGKRSITLDLKQQAGRDVLYKLLSDADVFLTNLLPPARRSMQIDPDTIRARFPNLIYASGSAVGPAGPESEKGGYDAITFWARGGISSSLTEDYADHPVGPPGPAFGDTLSGSMLSGAICAAIAKRALTGEASTVDVSLLGTAMWSMQRYICQATADSVQKFPKPPANKPNNVLVSNYRTSDGRFLALCMLQADKYWAPFCDVAGRPDLAADPRFADARARRENIDACYAEVKALFAGKTLAEWKDILSRQQGQWDVVQDVGEMKDDVQARANGYLKHVDYGDGTEIPMVGLPMVFDGQAMSSTRSPELGADSDAVLESLGYDEDQIIDLKVQGVVF</sequence>
<dbReference type="InterPro" id="IPR050509">
    <property type="entry name" value="CoA-transferase_III"/>
</dbReference>
<dbReference type="SUPFAM" id="SSF89796">
    <property type="entry name" value="CoA-transferase family III (CaiB/BaiF)"/>
    <property type="match status" value="1"/>
</dbReference>
<name>A0ABT2I4Q1_9SPHN</name>
<dbReference type="Gene3D" id="3.30.1540.10">
    <property type="entry name" value="formyl-coa transferase, domain 3"/>
    <property type="match status" value="1"/>
</dbReference>
<dbReference type="EMBL" id="JANZXA010000005">
    <property type="protein sequence ID" value="MCT2399788.1"/>
    <property type="molecule type" value="Genomic_DNA"/>
</dbReference>